<reference evidence="1 2" key="1">
    <citation type="submission" date="2015-07" db="EMBL/GenBank/DDBJ databases">
        <title>The genome of Melipona quadrifasciata.</title>
        <authorList>
            <person name="Pan H."/>
            <person name="Kapheim K."/>
        </authorList>
    </citation>
    <scope>NUCLEOTIDE SEQUENCE [LARGE SCALE GENOMIC DNA]</scope>
    <source>
        <strain evidence="1">0111107301</strain>
        <tissue evidence="1">Whole body</tissue>
    </source>
</reference>
<dbReference type="Proteomes" id="UP000053105">
    <property type="component" value="Unassembled WGS sequence"/>
</dbReference>
<evidence type="ECO:0000313" key="1">
    <source>
        <dbReference type="EMBL" id="KOX77082.1"/>
    </source>
</evidence>
<evidence type="ECO:0000313" key="2">
    <source>
        <dbReference type="Proteomes" id="UP000053105"/>
    </source>
</evidence>
<accession>A0A0N0U666</accession>
<proteinExistence type="predicted"/>
<sequence>MDTRKKSRIPASFSVTYVIYEDVKTTFIVKNSTLIRLQEFLSQFWCWKNFNHDGGELFLNELYANALFDCPSDFEIYSDVEN</sequence>
<protein>
    <submittedName>
        <fullName evidence="1">Uncharacterized protein</fullName>
    </submittedName>
</protein>
<dbReference type="AlphaFoldDB" id="A0A0N0U666"/>
<organism evidence="1 2">
    <name type="scientific">Melipona quadrifasciata</name>
    <dbReference type="NCBI Taxonomy" id="166423"/>
    <lineage>
        <taxon>Eukaryota</taxon>
        <taxon>Metazoa</taxon>
        <taxon>Ecdysozoa</taxon>
        <taxon>Arthropoda</taxon>
        <taxon>Hexapoda</taxon>
        <taxon>Insecta</taxon>
        <taxon>Pterygota</taxon>
        <taxon>Neoptera</taxon>
        <taxon>Endopterygota</taxon>
        <taxon>Hymenoptera</taxon>
        <taxon>Apocrita</taxon>
        <taxon>Aculeata</taxon>
        <taxon>Apoidea</taxon>
        <taxon>Anthophila</taxon>
        <taxon>Apidae</taxon>
        <taxon>Melipona</taxon>
    </lineage>
</organism>
<name>A0A0N0U666_9HYME</name>
<keyword evidence="2" id="KW-1185">Reference proteome</keyword>
<dbReference type="OrthoDB" id="10525256at2759"/>
<gene>
    <name evidence="1" type="ORF">WN51_10476</name>
</gene>
<dbReference type="EMBL" id="KQ435736">
    <property type="protein sequence ID" value="KOX77082.1"/>
    <property type="molecule type" value="Genomic_DNA"/>
</dbReference>